<sequence>MRNLIAHALKRAASLLSRTPGRHTERHLRTQEPPLAPASDAPANPWSRPWTGPSSAQVRAIFRPEGEEETTLTLSPIQRERRYAAAFALIGIDYDYPGAPHPTYAPVISGAAA</sequence>
<dbReference type="RefSeq" id="WP_051739718.1">
    <property type="nucleotide sequence ID" value="NZ_JBEZVI010000042.1"/>
</dbReference>
<reference evidence="2 3" key="1">
    <citation type="submission" date="2024-06" db="EMBL/GenBank/DDBJ databases">
        <title>The Natural Products Discovery Center: Release of the First 8490 Sequenced Strains for Exploring Actinobacteria Biosynthetic Diversity.</title>
        <authorList>
            <person name="Kalkreuter E."/>
            <person name="Kautsar S.A."/>
            <person name="Yang D."/>
            <person name="Bader C.D."/>
            <person name="Teijaro C.N."/>
            <person name="Fluegel L."/>
            <person name="Davis C.M."/>
            <person name="Simpson J.R."/>
            <person name="Lauterbach L."/>
            <person name="Steele A.D."/>
            <person name="Gui C."/>
            <person name="Meng S."/>
            <person name="Li G."/>
            <person name="Viehrig K."/>
            <person name="Ye F."/>
            <person name="Su P."/>
            <person name="Kiefer A.F."/>
            <person name="Nichols A."/>
            <person name="Cepeda A.J."/>
            <person name="Yan W."/>
            <person name="Fan B."/>
            <person name="Jiang Y."/>
            <person name="Adhikari A."/>
            <person name="Zheng C.-J."/>
            <person name="Schuster L."/>
            <person name="Cowan T.M."/>
            <person name="Smanski M.J."/>
            <person name="Chevrette M.G."/>
            <person name="De Carvalho L.P.S."/>
            <person name="Shen B."/>
        </authorList>
    </citation>
    <scope>NUCLEOTIDE SEQUENCE [LARGE SCALE GENOMIC DNA]</scope>
    <source>
        <strain evidence="2 3">NPDC033039</strain>
    </source>
</reference>
<name>A0ABV2Z8M7_9ACTN</name>
<evidence type="ECO:0000313" key="2">
    <source>
        <dbReference type="EMBL" id="MEU3714354.1"/>
    </source>
</evidence>
<accession>A0ABV2Z8M7</accession>
<keyword evidence="3" id="KW-1185">Reference proteome</keyword>
<evidence type="ECO:0000256" key="1">
    <source>
        <dbReference type="SAM" id="MobiDB-lite"/>
    </source>
</evidence>
<comment type="caution">
    <text evidence="2">The sequence shown here is derived from an EMBL/GenBank/DDBJ whole genome shotgun (WGS) entry which is preliminary data.</text>
</comment>
<protein>
    <submittedName>
        <fullName evidence="2">Uncharacterized protein</fullName>
    </submittedName>
</protein>
<dbReference type="Proteomes" id="UP001550853">
    <property type="component" value="Unassembled WGS sequence"/>
</dbReference>
<organism evidence="2 3">
    <name type="scientific">Streptomyces catenulae</name>
    <dbReference type="NCBI Taxonomy" id="66875"/>
    <lineage>
        <taxon>Bacteria</taxon>
        <taxon>Bacillati</taxon>
        <taxon>Actinomycetota</taxon>
        <taxon>Actinomycetes</taxon>
        <taxon>Kitasatosporales</taxon>
        <taxon>Streptomycetaceae</taxon>
        <taxon>Streptomyces</taxon>
    </lineage>
</organism>
<evidence type="ECO:0000313" key="3">
    <source>
        <dbReference type="Proteomes" id="UP001550853"/>
    </source>
</evidence>
<proteinExistence type="predicted"/>
<gene>
    <name evidence="2" type="ORF">AB0E61_30185</name>
</gene>
<dbReference type="EMBL" id="JBEZVI010000042">
    <property type="protein sequence ID" value="MEU3714354.1"/>
    <property type="molecule type" value="Genomic_DNA"/>
</dbReference>
<feature type="region of interest" description="Disordered" evidence="1">
    <location>
        <begin position="15"/>
        <end position="55"/>
    </location>
</feature>